<gene>
    <name evidence="1" type="ORF">NCTC10899_05033</name>
</gene>
<proteinExistence type="predicted"/>
<evidence type="ECO:0000313" key="1">
    <source>
        <dbReference type="EMBL" id="SUE95792.1"/>
    </source>
</evidence>
<sequence>MVSVVKAGTAIRFAIEPGVGGHPSTAHSVSVALMIAGAEVHRETLPFADATANGVMIPGSATQIRDRRQFAVSLYEFLDDQGGLIAAFTDEMVIESENLLTVGENSFASFQDLILESFDMIDIGTFRDAPKEEQIAALITSYYNIGSMSVTFFQHRDLVDPQAVDQADLTKIVSTRLLSADNIAALKPNVVKQLMRSQLAEADSILGGNPIERQRILGLLSHAAGESTHFYRTSKPLELPISKRAAVELRGIINYAVRISR</sequence>
<evidence type="ECO:0000313" key="2">
    <source>
        <dbReference type="Proteomes" id="UP000254260"/>
    </source>
</evidence>
<protein>
    <submittedName>
        <fullName evidence="1">Uncharacterized protein</fullName>
    </submittedName>
</protein>
<dbReference type="Proteomes" id="UP000254260">
    <property type="component" value="Unassembled WGS sequence"/>
</dbReference>
<reference evidence="1 2" key="1">
    <citation type="submission" date="2018-06" db="EMBL/GenBank/DDBJ databases">
        <authorList>
            <consortium name="Pathogen Informatics"/>
            <person name="Doyle S."/>
        </authorList>
    </citation>
    <scope>NUCLEOTIDE SEQUENCE [LARGE SCALE GENOMIC DNA]</scope>
    <source>
        <strain evidence="1 2">NCTC10899</strain>
    </source>
</reference>
<name>A0A379PRM5_ECTME</name>
<dbReference type="AlphaFoldDB" id="A0A379PRM5"/>
<accession>A0A379PRM5</accession>
<dbReference type="RefSeq" id="WP_115292650.1">
    <property type="nucleotide sequence ID" value="NZ_UGUU01000002.1"/>
</dbReference>
<organism evidence="1 2">
    <name type="scientific">Ectopseudomonas mendocina</name>
    <name type="common">Pseudomonas mendocina</name>
    <dbReference type="NCBI Taxonomy" id="300"/>
    <lineage>
        <taxon>Bacteria</taxon>
        <taxon>Pseudomonadati</taxon>
        <taxon>Pseudomonadota</taxon>
        <taxon>Gammaproteobacteria</taxon>
        <taxon>Pseudomonadales</taxon>
        <taxon>Pseudomonadaceae</taxon>
        <taxon>Ectopseudomonas</taxon>
    </lineage>
</organism>
<dbReference type="EMBL" id="UGUU01000002">
    <property type="protein sequence ID" value="SUE95792.1"/>
    <property type="molecule type" value="Genomic_DNA"/>
</dbReference>